<sequence>MPTAEELYEQQFNEDRARQEQPAVQGRAQQTKAQEPITFPWLMLCVAALFDLISLIPIVNIFSEILAGLILWLWKQTYNSKTNPLIDIVAAKIVDYIFLDILPSNIFTVVYAYTKKKTASKAGSKIGGKIITKLAT</sequence>
<evidence type="ECO:0000313" key="3">
    <source>
        <dbReference type="Proteomes" id="UP000229561"/>
    </source>
</evidence>
<accession>A0A2M7IIZ1</accession>
<proteinExistence type="predicted"/>
<gene>
    <name evidence="2" type="ORF">CO001_01035</name>
</gene>
<keyword evidence="1" id="KW-0472">Membrane</keyword>
<protein>
    <submittedName>
        <fullName evidence="2">Uncharacterized protein</fullName>
    </submittedName>
</protein>
<comment type="caution">
    <text evidence="2">The sequence shown here is derived from an EMBL/GenBank/DDBJ whole genome shotgun (WGS) entry which is preliminary data.</text>
</comment>
<dbReference type="EMBL" id="PFGY01000029">
    <property type="protein sequence ID" value="PIW76506.1"/>
    <property type="molecule type" value="Genomic_DNA"/>
</dbReference>
<feature type="transmembrane region" description="Helical" evidence="1">
    <location>
        <begin position="41"/>
        <end position="73"/>
    </location>
</feature>
<evidence type="ECO:0000313" key="2">
    <source>
        <dbReference type="EMBL" id="PIW76506.1"/>
    </source>
</evidence>
<dbReference type="AlphaFoldDB" id="A0A2M7IIZ1"/>
<organism evidence="2 3">
    <name type="scientific">Candidatus Portnoybacteria bacterium CG_4_8_14_3_um_filter_40_10</name>
    <dbReference type="NCBI Taxonomy" id="1974801"/>
    <lineage>
        <taxon>Bacteria</taxon>
        <taxon>Candidatus Portnoyibacteriota</taxon>
    </lineage>
</organism>
<reference evidence="3" key="1">
    <citation type="submission" date="2017-09" db="EMBL/GenBank/DDBJ databases">
        <title>Depth-based differentiation of microbial function through sediment-hosted aquifers and enrichment of novel symbionts in the deep terrestrial subsurface.</title>
        <authorList>
            <person name="Probst A.J."/>
            <person name="Ladd B."/>
            <person name="Jarett J.K."/>
            <person name="Geller-Mcgrath D.E."/>
            <person name="Sieber C.M.K."/>
            <person name="Emerson J.B."/>
            <person name="Anantharaman K."/>
            <person name="Thomas B.C."/>
            <person name="Malmstrom R."/>
            <person name="Stieglmeier M."/>
            <person name="Klingl A."/>
            <person name="Woyke T."/>
            <person name="Ryan C.M."/>
            <person name="Banfield J.F."/>
        </authorList>
    </citation>
    <scope>NUCLEOTIDE SEQUENCE [LARGE SCALE GENOMIC DNA]</scope>
</reference>
<keyword evidence="1" id="KW-1133">Transmembrane helix</keyword>
<name>A0A2M7IIZ1_9BACT</name>
<evidence type="ECO:0000256" key="1">
    <source>
        <dbReference type="SAM" id="Phobius"/>
    </source>
</evidence>
<dbReference type="Proteomes" id="UP000229561">
    <property type="component" value="Unassembled WGS sequence"/>
</dbReference>
<feature type="transmembrane region" description="Helical" evidence="1">
    <location>
        <begin position="93"/>
        <end position="113"/>
    </location>
</feature>
<keyword evidence="1" id="KW-0812">Transmembrane</keyword>